<dbReference type="InterPro" id="IPR036237">
    <property type="entry name" value="Xyl_isomerase-like_sf"/>
</dbReference>
<dbReference type="OrthoDB" id="5360893at2759"/>
<evidence type="ECO:0000259" key="1">
    <source>
        <dbReference type="Pfam" id="PF01261"/>
    </source>
</evidence>
<name>A0A8E2F1N8_9PEZI</name>
<organism evidence="2 3">
    <name type="scientific">Glonium stellatum</name>
    <dbReference type="NCBI Taxonomy" id="574774"/>
    <lineage>
        <taxon>Eukaryota</taxon>
        <taxon>Fungi</taxon>
        <taxon>Dikarya</taxon>
        <taxon>Ascomycota</taxon>
        <taxon>Pezizomycotina</taxon>
        <taxon>Dothideomycetes</taxon>
        <taxon>Pleosporomycetidae</taxon>
        <taxon>Gloniales</taxon>
        <taxon>Gloniaceae</taxon>
        <taxon>Glonium</taxon>
    </lineage>
</organism>
<evidence type="ECO:0000313" key="3">
    <source>
        <dbReference type="Proteomes" id="UP000250140"/>
    </source>
</evidence>
<feature type="domain" description="Xylose isomerase-like TIM barrel" evidence="1">
    <location>
        <begin position="26"/>
        <end position="326"/>
    </location>
</feature>
<dbReference type="PANTHER" id="PTHR12110:SF21">
    <property type="entry name" value="XYLOSE ISOMERASE-LIKE TIM BARREL DOMAIN-CONTAINING PROTEIN"/>
    <property type="match status" value="1"/>
</dbReference>
<dbReference type="SUPFAM" id="SSF51658">
    <property type="entry name" value="Xylose isomerase-like"/>
    <property type="match status" value="1"/>
</dbReference>
<accession>A0A8E2F1N8</accession>
<dbReference type="Pfam" id="PF01261">
    <property type="entry name" value="AP_endonuc_2"/>
    <property type="match status" value="1"/>
</dbReference>
<dbReference type="AlphaFoldDB" id="A0A8E2F1N8"/>
<dbReference type="InterPro" id="IPR013022">
    <property type="entry name" value="Xyl_isomerase-like_TIM-brl"/>
</dbReference>
<dbReference type="Proteomes" id="UP000250140">
    <property type="component" value="Unassembled WGS sequence"/>
</dbReference>
<keyword evidence="3" id="KW-1185">Reference proteome</keyword>
<evidence type="ECO:0000313" key="2">
    <source>
        <dbReference type="EMBL" id="OCL08937.1"/>
    </source>
</evidence>
<dbReference type="EMBL" id="KV749551">
    <property type="protein sequence ID" value="OCL08937.1"/>
    <property type="molecule type" value="Genomic_DNA"/>
</dbReference>
<protein>
    <submittedName>
        <fullName evidence="2">3-dehydroshikimate dehydratase</fullName>
    </submittedName>
</protein>
<dbReference type="Gene3D" id="3.20.20.150">
    <property type="entry name" value="Divalent-metal-dependent TIM barrel enzymes"/>
    <property type="match status" value="1"/>
</dbReference>
<reference evidence="2 3" key="1">
    <citation type="journal article" date="2016" name="Nat. Commun.">
        <title>Ectomycorrhizal ecology is imprinted in the genome of the dominant symbiotic fungus Cenococcum geophilum.</title>
        <authorList>
            <consortium name="DOE Joint Genome Institute"/>
            <person name="Peter M."/>
            <person name="Kohler A."/>
            <person name="Ohm R.A."/>
            <person name="Kuo A."/>
            <person name="Krutzmann J."/>
            <person name="Morin E."/>
            <person name="Arend M."/>
            <person name="Barry K.W."/>
            <person name="Binder M."/>
            <person name="Choi C."/>
            <person name="Clum A."/>
            <person name="Copeland A."/>
            <person name="Grisel N."/>
            <person name="Haridas S."/>
            <person name="Kipfer T."/>
            <person name="LaButti K."/>
            <person name="Lindquist E."/>
            <person name="Lipzen A."/>
            <person name="Maire R."/>
            <person name="Meier B."/>
            <person name="Mihaltcheva S."/>
            <person name="Molinier V."/>
            <person name="Murat C."/>
            <person name="Poggeler S."/>
            <person name="Quandt C.A."/>
            <person name="Sperisen C."/>
            <person name="Tritt A."/>
            <person name="Tisserant E."/>
            <person name="Crous P.W."/>
            <person name="Henrissat B."/>
            <person name="Nehls U."/>
            <person name="Egli S."/>
            <person name="Spatafora J.W."/>
            <person name="Grigoriev I.V."/>
            <person name="Martin F.M."/>
        </authorList>
    </citation>
    <scope>NUCLEOTIDE SEQUENCE [LARGE SCALE GENOMIC DNA]</scope>
    <source>
        <strain evidence="2 3">CBS 207.34</strain>
    </source>
</reference>
<sequence>MPCKPAIPSMSLGRCSAGHSLSHRLDMAAKYGLTGIEIFYEDLEDLASSLAGGATPENQISTAQTISTLCSERGLTIICLQPFMHYEGLVDRQLHAQRIVKLKFWFQLAKALKTDVIQIPSNFLPSADCTSDTDAIIADMIEVADLGAQQSPPIKFAYESLAWGTHIDTWDRCWEIVTKVDRPNFGACLDTFHIAGRVYADPAAVNGKTVNAETDLRASISRLIRTVDVKKVFYIQVVDAERVSAPLIEGHKFYAQDQVPRMSWSRNCRLFYGEQDRGGYLPVKEIARAFIEGLGYDGWVSMELFNRVMSLEDRGIPEHLARRAADAWTKFARDLGLEIENISERRVAGLGESVEIARL</sequence>
<dbReference type="PANTHER" id="PTHR12110">
    <property type="entry name" value="HYDROXYPYRUVATE ISOMERASE"/>
    <property type="match status" value="1"/>
</dbReference>
<proteinExistence type="predicted"/>
<gene>
    <name evidence="2" type="ORF">AOQ84DRAFT_388507</name>
</gene>
<dbReference type="InterPro" id="IPR050312">
    <property type="entry name" value="IolE/XylAMocC-like"/>
</dbReference>